<dbReference type="NCBIfam" id="TIGR00439">
    <property type="entry name" value="FtsX_Gneg"/>
    <property type="match status" value="1"/>
</dbReference>
<keyword evidence="8 13" id="KW-0812">Transmembrane</keyword>
<dbReference type="InterPro" id="IPR047590">
    <property type="entry name" value="FtsX_proteobact-type"/>
</dbReference>
<feature type="domain" description="FtsX extracellular" evidence="15">
    <location>
        <begin position="58"/>
        <end position="153"/>
    </location>
</feature>
<keyword evidence="6" id="KW-0997">Cell inner membrane</keyword>
<evidence type="ECO:0000256" key="5">
    <source>
        <dbReference type="ARBA" id="ARBA00022475"/>
    </source>
</evidence>
<dbReference type="EMBL" id="OUNR01000017">
    <property type="protein sequence ID" value="SPP65681.1"/>
    <property type="molecule type" value="Genomic_DNA"/>
</dbReference>
<keyword evidence="9 13" id="KW-1133">Transmembrane helix</keyword>
<feature type="transmembrane region" description="Helical" evidence="13">
    <location>
        <begin position="21"/>
        <end position="44"/>
    </location>
</feature>
<dbReference type="InterPro" id="IPR058204">
    <property type="entry name" value="FtsX_firmicutes-type"/>
</dbReference>
<dbReference type="InterPro" id="IPR003838">
    <property type="entry name" value="ABC3_permease_C"/>
</dbReference>
<evidence type="ECO:0000256" key="8">
    <source>
        <dbReference type="ARBA" id="ARBA00022692"/>
    </source>
</evidence>
<name>A0A330L9B4_9BACT</name>
<keyword evidence="5 12" id="KW-1003">Cell membrane</keyword>
<keyword evidence="11 12" id="KW-0131">Cell cycle</keyword>
<dbReference type="Pfam" id="PF18075">
    <property type="entry name" value="FtsX_ECD"/>
    <property type="match status" value="1"/>
</dbReference>
<proteinExistence type="inferred from homology"/>
<evidence type="ECO:0000256" key="9">
    <source>
        <dbReference type="ARBA" id="ARBA00022989"/>
    </source>
</evidence>
<dbReference type="PIRSF" id="PIRSF003097">
    <property type="entry name" value="FtsX"/>
    <property type="match status" value="1"/>
</dbReference>
<evidence type="ECO:0000256" key="11">
    <source>
        <dbReference type="ARBA" id="ARBA00023306"/>
    </source>
</evidence>
<evidence type="ECO:0000256" key="7">
    <source>
        <dbReference type="ARBA" id="ARBA00022618"/>
    </source>
</evidence>
<evidence type="ECO:0000313" key="17">
    <source>
        <dbReference type="Proteomes" id="UP000248168"/>
    </source>
</evidence>
<dbReference type="OrthoDB" id="9812531at2"/>
<evidence type="ECO:0000256" key="13">
    <source>
        <dbReference type="SAM" id="Phobius"/>
    </source>
</evidence>
<comment type="subunit">
    <text evidence="3">Forms a membrane-associated complex with FtsE.</text>
</comment>
<sequence length="299" mass="33168">MRRLFYLLREAWANMRANRTTTVVAILTTAFTLSCVGIFLLLYVNLRSAAGWLQEDIKIMVYLEDQLTRDAVVELEDRLKADRMVAATVFISKEQALGEFRAQFPEDSHLLEGLGQNPLPASFVVTLTPQFRSPDAVKRWTERVRTIGGIAKVDYNQEWIDALAGLIRYIELIAIGVGVILSTAAVTIIGNTIRLTLFSRREEVEILRLIGATRWFIRIPYLLEGAVLGACGSALSLLILKGGFELFRQQISATGRLSGIEHMITFFPVSVCLALVLVGVGLGFAGSFVSLRRFGEGRA</sequence>
<keyword evidence="10 12" id="KW-0472">Membrane</keyword>
<dbReference type="Proteomes" id="UP000248168">
    <property type="component" value="Unassembled WGS sequence"/>
</dbReference>
<evidence type="ECO:0000256" key="3">
    <source>
        <dbReference type="ARBA" id="ARBA00011160"/>
    </source>
</evidence>
<feature type="transmembrane region" description="Helical" evidence="13">
    <location>
        <begin position="219"/>
        <end position="244"/>
    </location>
</feature>
<protein>
    <recommendedName>
        <fullName evidence="4 12">Cell division protein FtsX</fullName>
    </recommendedName>
</protein>
<dbReference type="Gene3D" id="3.30.70.3040">
    <property type="match status" value="1"/>
</dbReference>
<evidence type="ECO:0000313" key="16">
    <source>
        <dbReference type="EMBL" id="SPP65681.1"/>
    </source>
</evidence>
<evidence type="ECO:0000256" key="4">
    <source>
        <dbReference type="ARBA" id="ARBA00021907"/>
    </source>
</evidence>
<evidence type="ECO:0000256" key="12">
    <source>
        <dbReference type="PIRNR" id="PIRNR003097"/>
    </source>
</evidence>
<reference evidence="17" key="1">
    <citation type="submission" date="2018-04" db="EMBL/GenBank/DDBJ databases">
        <authorList>
            <person name="Lucker S."/>
            <person name="Sakoula D."/>
        </authorList>
    </citation>
    <scope>NUCLEOTIDE SEQUENCE [LARGE SCALE GENOMIC DNA]</scope>
</reference>
<dbReference type="Pfam" id="PF02687">
    <property type="entry name" value="FtsX"/>
    <property type="match status" value="1"/>
</dbReference>
<dbReference type="AlphaFoldDB" id="A0A330L9B4"/>
<comment type="subcellular location">
    <subcellularLocation>
        <location evidence="1">Cell inner membrane</location>
        <topology evidence="1">Multi-pass membrane protein</topology>
    </subcellularLocation>
</comment>
<dbReference type="GO" id="GO:0005886">
    <property type="term" value="C:plasma membrane"/>
    <property type="evidence" value="ECO:0007669"/>
    <property type="project" value="UniProtKB-SubCell"/>
</dbReference>
<dbReference type="InParanoid" id="A0A330L9B4"/>
<dbReference type="InterPro" id="IPR004513">
    <property type="entry name" value="FtsX"/>
</dbReference>
<evidence type="ECO:0000259" key="14">
    <source>
        <dbReference type="Pfam" id="PF02687"/>
    </source>
</evidence>
<evidence type="ECO:0000259" key="15">
    <source>
        <dbReference type="Pfam" id="PF18075"/>
    </source>
</evidence>
<gene>
    <name evidence="16" type="ORF">NITLEN_40154</name>
</gene>
<dbReference type="GO" id="GO:0051301">
    <property type="term" value="P:cell division"/>
    <property type="evidence" value="ECO:0007669"/>
    <property type="project" value="UniProtKB-KW"/>
</dbReference>
<dbReference type="PROSITE" id="PS51257">
    <property type="entry name" value="PROKAR_LIPOPROTEIN"/>
    <property type="match status" value="1"/>
</dbReference>
<keyword evidence="17" id="KW-1185">Reference proteome</keyword>
<evidence type="ECO:0000256" key="1">
    <source>
        <dbReference type="ARBA" id="ARBA00004429"/>
    </source>
</evidence>
<dbReference type="InterPro" id="IPR040690">
    <property type="entry name" value="FtsX_ECD"/>
</dbReference>
<keyword evidence="7 12" id="KW-0132">Cell division</keyword>
<dbReference type="PANTHER" id="PTHR47755:SF1">
    <property type="entry name" value="CELL DIVISION PROTEIN FTSX"/>
    <property type="match status" value="1"/>
</dbReference>
<dbReference type="NCBIfam" id="NF038347">
    <property type="entry name" value="FtsX_Gpos"/>
    <property type="match status" value="1"/>
</dbReference>
<evidence type="ECO:0000256" key="6">
    <source>
        <dbReference type="ARBA" id="ARBA00022519"/>
    </source>
</evidence>
<feature type="transmembrane region" description="Helical" evidence="13">
    <location>
        <begin position="172"/>
        <end position="198"/>
    </location>
</feature>
<accession>A0A330L9B4</accession>
<dbReference type="RefSeq" id="WP_121989931.1">
    <property type="nucleotide sequence ID" value="NZ_OUNR01000017.1"/>
</dbReference>
<feature type="transmembrane region" description="Helical" evidence="13">
    <location>
        <begin position="264"/>
        <end position="291"/>
    </location>
</feature>
<dbReference type="PANTHER" id="PTHR47755">
    <property type="entry name" value="CELL DIVISION PROTEIN FTSX"/>
    <property type="match status" value="1"/>
</dbReference>
<comment type="similarity">
    <text evidence="2 12">Belongs to the ABC-4 integral membrane protein family. FtsX subfamily.</text>
</comment>
<evidence type="ECO:0000256" key="2">
    <source>
        <dbReference type="ARBA" id="ARBA00007379"/>
    </source>
</evidence>
<dbReference type="FunCoup" id="A0A330L9B4">
    <property type="interactions" value="150"/>
</dbReference>
<evidence type="ECO:0000256" key="10">
    <source>
        <dbReference type="ARBA" id="ARBA00023136"/>
    </source>
</evidence>
<organism evidence="16 17">
    <name type="scientific">Nitrospira lenta</name>
    <dbReference type="NCBI Taxonomy" id="1436998"/>
    <lineage>
        <taxon>Bacteria</taxon>
        <taxon>Pseudomonadati</taxon>
        <taxon>Nitrospirota</taxon>
        <taxon>Nitrospiria</taxon>
        <taxon>Nitrospirales</taxon>
        <taxon>Nitrospiraceae</taxon>
        <taxon>Nitrospira</taxon>
    </lineage>
</organism>
<feature type="domain" description="ABC3 transporter permease C-terminal" evidence="14">
    <location>
        <begin position="177"/>
        <end position="294"/>
    </location>
</feature>